<evidence type="ECO:0000256" key="6">
    <source>
        <dbReference type="SAM" id="SignalP"/>
    </source>
</evidence>
<protein>
    <submittedName>
        <fullName evidence="8">FAD-linked oxidoreductase afoF</fullName>
    </submittedName>
</protein>
<dbReference type="Pfam" id="PF01565">
    <property type="entry name" value="FAD_binding_4"/>
    <property type="match status" value="1"/>
</dbReference>
<dbReference type="Proteomes" id="UP001391051">
    <property type="component" value="Unassembled WGS sequence"/>
</dbReference>
<keyword evidence="9" id="KW-1185">Reference proteome</keyword>
<comment type="similarity">
    <text evidence="1">Belongs to the oxygen-dependent FAD-linked oxidoreductase family.</text>
</comment>
<feature type="signal peptide" evidence="6">
    <location>
        <begin position="1"/>
        <end position="15"/>
    </location>
</feature>
<reference evidence="8 9" key="1">
    <citation type="submission" date="2023-01" db="EMBL/GenBank/DDBJ databases">
        <title>Analysis of 21 Apiospora genomes using comparative genomics revels a genus with tremendous synthesis potential of carbohydrate active enzymes and secondary metabolites.</title>
        <authorList>
            <person name="Sorensen T."/>
        </authorList>
    </citation>
    <scope>NUCLEOTIDE SEQUENCE [LARGE SCALE GENOMIC DNA]</scope>
    <source>
        <strain evidence="8 9">CBS 24483</strain>
    </source>
</reference>
<feature type="chain" id="PRO_5045869836" evidence="6">
    <location>
        <begin position="16"/>
        <end position="423"/>
    </location>
</feature>
<keyword evidence="2" id="KW-0285">Flavoprotein</keyword>
<dbReference type="Gene3D" id="3.40.462.20">
    <property type="match status" value="1"/>
</dbReference>
<dbReference type="InterPro" id="IPR016169">
    <property type="entry name" value="FAD-bd_PCMH_sub2"/>
</dbReference>
<dbReference type="InterPro" id="IPR006094">
    <property type="entry name" value="Oxid_FAD_bind_N"/>
</dbReference>
<dbReference type="PANTHER" id="PTHR42973:SF32">
    <property type="entry name" value="FAD-LINKED OXIDOREDUCTASE AFOF"/>
    <property type="match status" value="1"/>
</dbReference>
<keyword evidence="3 6" id="KW-0732">Signal</keyword>
<evidence type="ECO:0000313" key="9">
    <source>
        <dbReference type="Proteomes" id="UP001391051"/>
    </source>
</evidence>
<dbReference type="InterPro" id="IPR050416">
    <property type="entry name" value="FAD-linked_Oxidoreductase"/>
</dbReference>
<accession>A0ABR1Q2H1</accession>
<name>A0ABR1Q2H1_9PEZI</name>
<dbReference type="GeneID" id="92079651"/>
<evidence type="ECO:0000256" key="3">
    <source>
        <dbReference type="ARBA" id="ARBA00022729"/>
    </source>
</evidence>
<sequence length="423" mass="45843">MHLLLQLSLAASALASAIPAKRLSLANSTIGPYVAPGTAYPSLPDPEFPIKFTQRHSSFANPGYNFAIQPLNVQDLATMVKSFNKKNLRYMATGGGHGTSTGFARVQNAIDIDLSKFNTISLDTEKNLVTVGAANVLADFADTLYRAGKEIPTGNSPCVSAIGATIGAGVGPMQGLHGLMIDSLRSVEMVTPAGDVVTASKTENPDLFWAVRGAGANFGIVTRGHPTISVNSYYFGPYEAAYPYLQKLVDLKPIHWRNETLGWNGMTQAAGFGQTFAKACVRGRYTTNFSAGIRQTDPDTWASVLAKFTDWSAARPWFKRSMILQRYNAKVDAAVSLGGPGLMKATYDGPDHDVEVREFFQPLREAIYRTSGFASPQVYVNYAHGDEGPEAWYGSSLSRLRMLKQKYDPQNRFGSGFPVSGKP</sequence>
<dbReference type="InterPro" id="IPR016164">
    <property type="entry name" value="FAD-linked_Oxase-like_C"/>
</dbReference>
<keyword evidence="4" id="KW-0274">FAD</keyword>
<dbReference type="Pfam" id="PF08031">
    <property type="entry name" value="BBE"/>
    <property type="match status" value="1"/>
</dbReference>
<dbReference type="InterPro" id="IPR016166">
    <property type="entry name" value="FAD-bd_PCMH"/>
</dbReference>
<gene>
    <name evidence="8" type="ORF">PG986_010367</name>
</gene>
<dbReference type="SUPFAM" id="SSF55103">
    <property type="entry name" value="FAD-linked oxidases, C-terminal domain"/>
    <property type="match status" value="1"/>
</dbReference>
<dbReference type="PROSITE" id="PS51387">
    <property type="entry name" value="FAD_PCMH"/>
    <property type="match status" value="1"/>
</dbReference>
<dbReference type="InterPro" id="IPR036318">
    <property type="entry name" value="FAD-bd_PCMH-like_sf"/>
</dbReference>
<evidence type="ECO:0000259" key="7">
    <source>
        <dbReference type="PROSITE" id="PS51387"/>
    </source>
</evidence>
<evidence type="ECO:0000256" key="1">
    <source>
        <dbReference type="ARBA" id="ARBA00005466"/>
    </source>
</evidence>
<proteinExistence type="inferred from homology"/>
<feature type="domain" description="FAD-binding PCMH-type" evidence="7">
    <location>
        <begin position="59"/>
        <end position="231"/>
    </location>
</feature>
<organism evidence="8 9">
    <name type="scientific">Apiospora aurea</name>
    <dbReference type="NCBI Taxonomy" id="335848"/>
    <lineage>
        <taxon>Eukaryota</taxon>
        <taxon>Fungi</taxon>
        <taxon>Dikarya</taxon>
        <taxon>Ascomycota</taxon>
        <taxon>Pezizomycotina</taxon>
        <taxon>Sordariomycetes</taxon>
        <taxon>Xylariomycetidae</taxon>
        <taxon>Amphisphaeriales</taxon>
        <taxon>Apiosporaceae</taxon>
        <taxon>Apiospora</taxon>
    </lineage>
</organism>
<dbReference type="RefSeq" id="XP_066696080.1">
    <property type="nucleotide sequence ID" value="XM_066846589.1"/>
</dbReference>
<dbReference type="EMBL" id="JAQQWE010000007">
    <property type="protein sequence ID" value="KAK7946046.1"/>
    <property type="molecule type" value="Genomic_DNA"/>
</dbReference>
<evidence type="ECO:0000256" key="4">
    <source>
        <dbReference type="ARBA" id="ARBA00022827"/>
    </source>
</evidence>
<evidence type="ECO:0000256" key="2">
    <source>
        <dbReference type="ARBA" id="ARBA00022630"/>
    </source>
</evidence>
<evidence type="ECO:0000313" key="8">
    <source>
        <dbReference type="EMBL" id="KAK7946046.1"/>
    </source>
</evidence>
<keyword evidence="5" id="KW-0560">Oxidoreductase</keyword>
<dbReference type="PANTHER" id="PTHR42973">
    <property type="entry name" value="BINDING OXIDOREDUCTASE, PUTATIVE (AFU_ORTHOLOGUE AFUA_1G17690)-RELATED"/>
    <property type="match status" value="1"/>
</dbReference>
<dbReference type="InterPro" id="IPR012951">
    <property type="entry name" value="BBE"/>
</dbReference>
<dbReference type="SUPFAM" id="SSF56176">
    <property type="entry name" value="FAD-binding/transporter-associated domain-like"/>
    <property type="match status" value="1"/>
</dbReference>
<dbReference type="Gene3D" id="3.30.465.10">
    <property type="match status" value="2"/>
</dbReference>
<evidence type="ECO:0000256" key="5">
    <source>
        <dbReference type="ARBA" id="ARBA00023002"/>
    </source>
</evidence>
<comment type="caution">
    <text evidence="8">The sequence shown here is derived from an EMBL/GenBank/DDBJ whole genome shotgun (WGS) entry which is preliminary data.</text>
</comment>